<evidence type="ECO:0000256" key="2">
    <source>
        <dbReference type="SAM" id="Phobius"/>
    </source>
</evidence>
<comment type="caution">
    <text evidence="3">The sequence shown here is derived from an EMBL/GenBank/DDBJ whole genome shotgun (WGS) entry which is preliminary data.</text>
</comment>
<dbReference type="InterPro" id="IPR022062">
    <property type="entry name" value="DUF3618"/>
</dbReference>
<dbReference type="EMBL" id="SMKZ01000026">
    <property type="protein sequence ID" value="TDE08229.1"/>
    <property type="molecule type" value="Genomic_DNA"/>
</dbReference>
<dbReference type="Proteomes" id="UP000294739">
    <property type="component" value="Unassembled WGS sequence"/>
</dbReference>
<sequence length="99" mass="10724">MSSTAKSTTKEPPKGAKPEEIEQHIEQTRRDLGSTIEALSHKLDVKSQAQEKLGMARDRAGSVGRRLKMLAMRPMTMMVAGGTAVVAAVAGAVAWKRRH</sequence>
<dbReference type="AlphaFoldDB" id="A0A4R5D4A6"/>
<name>A0A4R5D4A6_9ACTN</name>
<keyword evidence="2" id="KW-1133">Transmembrane helix</keyword>
<reference evidence="3 4" key="1">
    <citation type="submission" date="2019-03" db="EMBL/GenBank/DDBJ databases">
        <title>Draft genome sequences of novel Actinobacteria.</title>
        <authorList>
            <person name="Sahin N."/>
            <person name="Ay H."/>
            <person name="Saygin H."/>
        </authorList>
    </citation>
    <scope>NUCLEOTIDE SEQUENCE [LARGE SCALE GENOMIC DNA]</scope>
    <source>
        <strain evidence="3 4">5K138</strain>
    </source>
</reference>
<feature type="compositionally biased region" description="Basic and acidic residues" evidence="1">
    <location>
        <begin position="8"/>
        <end position="20"/>
    </location>
</feature>
<feature type="transmembrane region" description="Helical" evidence="2">
    <location>
        <begin position="75"/>
        <end position="95"/>
    </location>
</feature>
<protein>
    <submittedName>
        <fullName evidence="3">DUF3618 domain-containing protein</fullName>
    </submittedName>
</protein>
<dbReference type="RefSeq" id="WP_131897063.1">
    <property type="nucleotide sequence ID" value="NZ_SMKZ01000026.1"/>
</dbReference>
<proteinExistence type="predicted"/>
<dbReference type="Pfam" id="PF12277">
    <property type="entry name" value="DUF3618"/>
    <property type="match status" value="1"/>
</dbReference>
<organism evidence="3 4">
    <name type="scientific">Jiangella asiatica</name>
    <dbReference type="NCBI Taxonomy" id="2530372"/>
    <lineage>
        <taxon>Bacteria</taxon>
        <taxon>Bacillati</taxon>
        <taxon>Actinomycetota</taxon>
        <taxon>Actinomycetes</taxon>
        <taxon>Jiangellales</taxon>
        <taxon>Jiangellaceae</taxon>
        <taxon>Jiangella</taxon>
    </lineage>
</organism>
<keyword evidence="2" id="KW-0812">Transmembrane</keyword>
<evidence type="ECO:0000313" key="4">
    <source>
        <dbReference type="Proteomes" id="UP000294739"/>
    </source>
</evidence>
<dbReference type="OrthoDB" id="4641350at2"/>
<accession>A0A4R5D4A6</accession>
<evidence type="ECO:0000256" key="1">
    <source>
        <dbReference type="SAM" id="MobiDB-lite"/>
    </source>
</evidence>
<evidence type="ECO:0000313" key="3">
    <source>
        <dbReference type="EMBL" id="TDE08229.1"/>
    </source>
</evidence>
<feature type="region of interest" description="Disordered" evidence="1">
    <location>
        <begin position="1"/>
        <end position="20"/>
    </location>
</feature>
<gene>
    <name evidence="3" type="ORF">E1269_18150</name>
</gene>
<keyword evidence="2" id="KW-0472">Membrane</keyword>
<keyword evidence="4" id="KW-1185">Reference proteome</keyword>
<dbReference type="InParanoid" id="A0A4R5D4A6"/>